<gene>
    <name evidence="2" type="primary">OJ1756_H07.35</name>
</gene>
<sequence length="131" mass="14507">MTLDIQRIRLDWINTLGKKPKSVNGMGAVVAGEPRHNNANEGTGRKRRRRRFLPTLMRRRTVKEMAGDGLQRAARFGSTAATIFRRRAAATDGWTGFSPAATLWVATAKLGDDGRSSRASPEIKTRRRTSG</sequence>
<evidence type="ECO:0000256" key="1">
    <source>
        <dbReference type="SAM" id="MobiDB-lite"/>
    </source>
</evidence>
<name>Q6K8A6_ORYSJ</name>
<evidence type="ECO:0000313" key="2">
    <source>
        <dbReference type="EMBL" id="BAD21723.1"/>
    </source>
</evidence>
<reference evidence="3" key="2">
    <citation type="journal article" date="2008" name="Nucleic Acids Res.">
        <title>The rice annotation project database (RAP-DB): 2008 update.</title>
        <authorList>
            <consortium name="The rice annotation project (RAP)"/>
        </authorList>
    </citation>
    <scope>GENOME REANNOTATION</scope>
    <source>
        <strain evidence="3">cv. Nipponbare</strain>
    </source>
</reference>
<proteinExistence type="predicted"/>
<feature type="region of interest" description="Disordered" evidence="1">
    <location>
        <begin position="27"/>
        <end position="48"/>
    </location>
</feature>
<accession>Q6K8A6</accession>
<organism evidence="2 3">
    <name type="scientific">Oryza sativa subsp. japonica</name>
    <name type="common">Rice</name>
    <dbReference type="NCBI Taxonomy" id="39947"/>
    <lineage>
        <taxon>Eukaryota</taxon>
        <taxon>Viridiplantae</taxon>
        <taxon>Streptophyta</taxon>
        <taxon>Embryophyta</taxon>
        <taxon>Tracheophyta</taxon>
        <taxon>Spermatophyta</taxon>
        <taxon>Magnoliopsida</taxon>
        <taxon>Liliopsida</taxon>
        <taxon>Poales</taxon>
        <taxon>Poaceae</taxon>
        <taxon>BOP clade</taxon>
        <taxon>Oryzoideae</taxon>
        <taxon>Oryzeae</taxon>
        <taxon>Oryzinae</taxon>
        <taxon>Oryza</taxon>
        <taxon>Oryza sativa</taxon>
    </lineage>
</organism>
<dbReference type="AlphaFoldDB" id="Q6K8A6"/>
<feature type="region of interest" description="Disordered" evidence="1">
    <location>
        <begin position="111"/>
        <end position="131"/>
    </location>
</feature>
<dbReference type="EMBL" id="AP004168">
    <property type="protein sequence ID" value="BAD21723.1"/>
    <property type="molecule type" value="Genomic_DNA"/>
</dbReference>
<protein>
    <submittedName>
        <fullName evidence="2">Uncharacterized protein</fullName>
    </submittedName>
</protein>
<evidence type="ECO:0000313" key="3">
    <source>
        <dbReference type="Proteomes" id="UP000000763"/>
    </source>
</evidence>
<dbReference type="Proteomes" id="UP000000763">
    <property type="component" value="Chromosome 2"/>
</dbReference>
<feature type="compositionally biased region" description="Basic and acidic residues" evidence="1">
    <location>
        <begin position="111"/>
        <end position="124"/>
    </location>
</feature>
<reference evidence="3" key="1">
    <citation type="journal article" date="2005" name="Nature">
        <title>The map-based sequence of the rice genome.</title>
        <authorList>
            <consortium name="International rice genome sequencing project (IRGSP)"/>
            <person name="Matsumoto T."/>
            <person name="Wu J."/>
            <person name="Kanamori H."/>
            <person name="Katayose Y."/>
            <person name="Fujisawa M."/>
            <person name="Namiki N."/>
            <person name="Mizuno H."/>
            <person name="Yamamoto K."/>
            <person name="Antonio B.A."/>
            <person name="Baba T."/>
            <person name="Sakata K."/>
            <person name="Nagamura Y."/>
            <person name="Aoki H."/>
            <person name="Arikawa K."/>
            <person name="Arita K."/>
            <person name="Bito T."/>
            <person name="Chiden Y."/>
            <person name="Fujitsuka N."/>
            <person name="Fukunaka R."/>
            <person name="Hamada M."/>
            <person name="Harada C."/>
            <person name="Hayashi A."/>
            <person name="Hijishita S."/>
            <person name="Honda M."/>
            <person name="Hosokawa S."/>
            <person name="Ichikawa Y."/>
            <person name="Idonuma A."/>
            <person name="Iijima M."/>
            <person name="Ikeda M."/>
            <person name="Ikeno M."/>
            <person name="Ito K."/>
            <person name="Ito S."/>
            <person name="Ito T."/>
            <person name="Ito Y."/>
            <person name="Ito Y."/>
            <person name="Iwabuchi A."/>
            <person name="Kamiya K."/>
            <person name="Karasawa W."/>
            <person name="Kurita K."/>
            <person name="Katagiri S."/>
            <person name="Kikuta A."/>
            <person name="Kobayashi H."/>
            <person name="Kobayashi N."/>
            <person name="Machita K."/>
            <person name="Maehara T."/>
            <person name="Masukawa M."/>
            <person name="Mizubayashi T."/>
            <person name="Mukai Y."/>
            <person name="Nagasaki H."/>
            <person name="Nagata Y."/>
            <person name="Naito S."/>
            <person name="Nakashima M."/>
            <person name="Nakama Y."/>
            <person name="Nakamichi Y."/>
            <person name="Nakamura M."/>
            <person name="Meguro A."/>
            <person name="Negishi M."/>
            <person name="Ohta I."/>
            <person name="Ohta T."/>
            <person name="Okamoto M."/>
            <person name="Ono N."/>
            <person name="Saji S."/>
            <person name="Sakaguchi M."/>
            <person name="Sakai K."/>
            <person name="Shibata M."/>
            <person name="Shimokawa T."/>
            <person name="Song J."/>
            <person name="Takazaki Y."/>
            <person name="Terasawa K."/>
            <person name="Tsugane M."/>
            <person name="Tsuji K."/>
            <person name="Ueda S."/>
            <person name="Waki K."/>
            <person name="Yamagata H."/>
            <person name="Yamamoto M."/>
            <person name="Yamamoto S."/>
            <person name="Yamane H."/>
            <person name="Yoshiki S."/>
            <person name="Yoshihara R."/>
            <person name="Yukawa K."/>
            <person name="Zhong H."/>
            <person name="Yano M."/>
            <person name="Yuan Q."/>
            <person name="Ouyang S."/>
            <person name="Liu J."/>
            <person name="Jones K.M."/>
            <person name="Gansberger K."/>
            <person name="Moffat K."/>
            <person name="Hill J."/>
            <person name="Bera J."/>
            <person name="Fadrosh D."/>
            <person name="Jin S."/>
            <person name="Johri S."/>
            <person name="Kim M."/>
            <person name="Overton L."/>
            <person name="Reardon M."/>
            <person name="Tsitrin T."/>
            <person name="Vuong H."/>
            <person name="Weaver B."/>
            <person name="Ciecko A."/>
            <person name="Tallon L."/>
            <person name="Jackson J."/>
            <person name="Pai G."/>
            <person name="Aken S.V."/>
            <person name="Utterback T."/>
            <person name="Reidmuller S."/>
            <person name="Feldblyum T."/>
            <person name="Hsiao J."/>
            <person name="Zismann V."/>
            <person name="Iobst S."/>
            <person name="de Vazeille A.R."/>
            <person name="Buell C.R."/>
            <person name="Ying K."/>
            <person name="Li Y."/>
            <person name="Lu T."/>
            <person name="Huang Y."/>
            <person name="Zhao Q."/>
            <person name="Feng Q."/>
            <person name="Zhang L."/>
            <person name="Zhu J."/>
            <person name="Weng Q."/>
            <person name="Mu J."/>
            <person name="Lu Y."/>
            <person name="Fan D."/>
            <person name="Liu Y."/>
            <person name="Guan J."/>
            <person name="Zhang Y."/>
            <person name="Yu S."/>
            <person name="Liu X."/>
            <person name="Zhang Y."/>
            <person name="Hong G."/>
            <person name="Han B."/>
            <person name="Choisne N."/>
            <person name="Demange N."/>
            <person name="Orjeda G."/>
            <person name="Samain S."/>
            <person name="Cattolico L."/>
            <person name="Pelletier E."/>
            <person name="Couloux A."/>
            <person name="Segurens B."/>
            <person name="Wincker P."/>
            <person name="D'Hont A."/>
            <person name="Scarpelli C."/>
            <person name="Weissenbach J."/>
            <person name="Salanoubat M."/>
            <person name="Quetier F."/>
            <person name="Yu Y."/>
            <person name="Kim H.R."/>
            <person name="Rambo T."/>
            <person name="Currie J."/>
            <person name="Collura K."/>
            <person name="Luo M."/>
            <person name="Yang T."/>
            <person name="Ammiraju J.S.S."/>
            <person name="Engler F."/>
            <person name="Soderlund C."/>
            <person name="Wing R.A."/>
            <person name="Palmer L.E."/>
            <person name="de la Bastide M."/>
            <person name="Spiegel L."/>
            <person name="Nascimento L."/>
            <person name="Zutavern T."/>
            <person name="O'Shaughnessy A."/>
            <person name="Dike S."/>
            <person name="Dedhia N."/>
            <person name="Preston R."/>
            <person name="Balija V."/>
            <person name="McCombie W.R."/>
            <person name="Chow T."/>
            <person name="Chen H."/>
            <person name="Chung M."/>
            <person name="Chen C."/>
            <person name="Shaw J."/>
            <person name="Wu H."/>
            <person name="Hsiao K."/>
            <person name="Chao Y."/>
            <person name="Chu M."/>
            <person name="Cheng C."/>
            <person name="Hour A."/>
            <person name="Lee P."/>
            <person name="Lin S."/>
            <person name="Lin Y."/>
            <person name="Liou J."/>
            <person name="Liu S."/>
            <person name="Hsing Y."/>
            <person name="Raghuvanshi S."/>
            <person name="Mohanty A."/>
            <person name="Bharti A.K."/>
            <person name="Gaur A."/>
            <person name="Gupta V."/>
            <person name="Kumar D."/>
            <person name="Ravi V."/>
            <person name="Vij S."/>
            <person name="Kapur A."/>
            <person name="Khurana P."/>
            <person name="Khurana P."/>
            <person name="Khurana J.P."/>
            <person name="Tyagi A.K."/>
            <person name="Gaikwad K."/>
            <person name="Singh A."/>
            <person name="Dalal V."/>
            <person name="Srivastava S."/>
            <person name="Dixit A."/>
            <person name="Pal A.K."/>
            <person name="Ghazi I.A."/>
            <person name="Yadav M."/>
            <person name="Pandit A."/>
            <person name="Bhargava A."/>
            <person name="Sureshbabu K."/>
            <person name="Batra K."/>
            <person name="Sharma T.R."/>
            <person name="Mohapatra T."/>
            <person name="Singh N.K."/>
            <person name="Messing J."/>
            <person name="Nelson A.B."/>
            <person name="Fuks G."/>
            <person name="Kavchok S."/>
            <person name="Keizer G."/>
            <person name="Linton E."/>
            <person name="Llaca V."/>
            <person name="Song R."/>
            <person name="Tanyolac B."/>
            <person name="Young S."/>
            <person name="Ho-Il K."/>
            <person name="Hahn J.H."/>
            <person name="Sangsakoo G."/>
            <person name="Vanavichit A."/>
            <person name="de Mattos Luiz.A.T."/>
            <person name="Zimmer P.D."/>
            <person name="Malone G."/>
            <person name="Dellagostin O."/>
            <person name="de Oliveira A.C."/>
            <person name="Bevan M."/>
            <person name="Bancroft I."/>
            <person name="Minx P."/>
            <person name="Cordum H."/>
            <person name="Wilson R."/>
            <person name="Cheng Z."/>
            <person name="Jin W."/>
            <person name="Jiang J."/>
            <person name="Leong S.A."/>
            <person name="Iwama H."/>
            <person name="Gojobori T."/>
            <person name="Itoh T."/>
            <person name="Niimura Y."/>
            <person name="Fujii Y."/>
            <person name="Habara T."/>
            <person name="Sakai H."/>
            <person name="Sato Y."/>
            <person name="Wilson G."/>
            <person name="Kumar K."/>
            <person name="McCouch S."/>
            <person name="Juretic N."/>
            <person name="Hoen D."/>
            <person name="Wright S."/>
            <person name="Bruskiewich R."/>
            <person name="Bureau T."/>
            <person name="Miyao A."/>
            <person name="Hirochika H."/>
            <person name="Nishikawa T."/>
            <person name="Kadowaki K."/>
            <person name="Sugiura M."/>
            <person name="Burr B."/>
            <person name="Sasaki T."/>
        </authorList>
    </citation>
    <scope>NUCLEOTIDE SEQUENCE [LARGE SCALE GENOMIC DNA]</scope>
    <source>
        <strain evidence="3">cv. Nipponbare</strain>
    </source>
</reference>